<dbReference type="PANTHER" id="PTHR47995:SF18">
    <property type="entry name" value="TRANSCRIPTION FACTOR MYB65"/>
    <property type="match status" value="1"/>
</dbReference>
<evidence type="ECO:0000256" key="8">
    <source>
        <dbReference type="SAM" id="MobiDB-lite"/>
    </source>
</evidence>
<dbReference type="GO" id="GO:0040008">
    <property type="term" value="P:regulation of growth"/>
    <property type="evidence" value="ECO:0007669"/>
    <property type="project" value="UniProtKB-ARBA"/>
</dbReference>
<evidence type="ECO:0000256" key="5">
    <source>
        <dbReference type="ARBA" id="ARBA00023159"/>
    </source>
</evidence>
<keyword evidence="3" id="KW-0805">Transcription regulation</keyword>
<dbReference type="GeneID" id="110736354"/>
<feature type="domain" description="Myb-like" evidence="9">
    <location>
        <begin position="35"/>
        <end position="87"/>
    </location>
</feature>
<keyword evidence="7" id="KW-0539">Nucleus</keyword>
<evidence type="ECO:0000256" key="4">
    <source>
        <dbReference type="ARBA" id="ARBA00023125"/>
    </source>
</evidence>
<dbReference type="Gramene" id="AUR62000244-RA">
    <property type="protein sequence ID" value="AUR62000244-RA:cds"/>
    <property type="gene ID" value="AUR62000244"/>
</dbReference>
<dbReference type="Gene3D" id="1.10.10.60">
    <property type="entry name" value="Homeodomain-like"/>
    <property type="match status" value="2"/>
</dbReference>
<dbReference type="SMART" id="SM00717">
    <property type="entry name" value="SANT"/>
    <property type="match status" value="2"/>
</dbReference>
<dbReference type="RefSeq" id="XP_021772248.1">
    <property type="nucleotide sequence ID" value="XM_021916556.1"/>
</dbReference>
<evidence type="ECO:0000256" key="7">
    <source>
        <dbReference type="ARBA" id="ARBA00023242"/>
    </source>
</evidence>
<feature type="region of interest" description="Disordered" evidence="8">
    <location>
        <begin position="1"/>
        <end position="39"/>
    </location>
</feature>
<dbReference type="EnsemblPlants" id="AUR62000244-RA">
    <property type="protein sequence ID" value="AUR62000244-RA:cds"/>
    <property type="gene ID" value="AUR62000244"/>
</dbReference>
<accession>A0A803KMI8</accession>
<keyword evidence="12" id="KW-1185">Reference proteome</keyword>
<dbReference type="PANTHER" id="PTHR47995">
    <property type="entry name" value="TRANSCRIPTION FACTOR MYB33-RELATED"/>
    <property type="match status" value="1"/>
</dbReference>
<reference evidence="11" key="2">
    <citation type="submission" date="2021-03" db="UniProtKB">
        <authorList>
            <consortium name="EnsemblPlants"/>
        </authorList>
    </citation>
    <scope>IDENTIFICATION</scope>
</reference>
<dbReference type="Proteomes" id="UP000596660">
    <property type="component" value="Unplaced"/>
</dbReference>
<dbReference type="RefSeq" id="XP_021772247.1">
    <property type="nucleotide sequence ID" value="XM_021916555.1"/>
</dbReference>
<dbReference type="GO" id="GO:0003677">
    <property type="term" value="F:DNA binding"/>
    <property type="evidence" value="ECO:0007669"/>
    <property type="project" value="UniProtKB-KW"/>
</dbReference>
<proteinExistence type="predicted"/>
<dbReference type="InterPro" id="IPR001005">
    <property type="entry name" value="SANT/Myb"/>
</dbReference>
<organism evidence="11 12">
    <name type="scientific">Chenopodium quinoa</name>
    <name type="common">Quinoa</name>
    <dbReference type="NCBI Taxonomy" id="63459"/>
    <lineage>
        <taxon>Eukaryota</taxon>
        <taxon>Viridiplantae</taxon>
        <taxon>Streptophyta</taxon>
        <taxon>Embryophyta</taxon>
        <taxon>Tracheophyta</taxon>
        <taxon>Spermatophyta</taxon>
        <taxon>Magnoliopsida</taxon>
        <taxon>eudicotyledons</taxon>
        <taxon>Gunneridae</taxon>
        <taxon>Pentapetalae</taxon>
        <taxon>Caryophyllales</taxon>
        <taxon>Chenopodiaceae</taxon>
        <taxon>Chenopodioideae</taxon>
        <taxon>Atripliceae</taxon>
        <taxon>Chenopodium</taxon>
    </lineage>
</organism>
<reference evidence="11" key="1">
    <citation type="journal article" date="2017" name="Nature">
        <title>The genome of Chenopodium quinoa.</title>
        <authorList>
            <person name="Jarvis D.E."/>
            <person name="Ho Y.S."/>
            <person name="Lightfoot D.J."/>
            <person name="Schmoeckel S.M."/>
            <person name="Li B."/>
            <person name="Borm T.J.A."/>
            <person name="Ohyanagi H."/>
            <person name="Mineta K."/>
            <person name="Michell C.T."/>
            <person name="Saber N."/>
            <person name="Kharbatia N.M."/>
            <person name="Rupper R.R."/>
            <person name="Sharp A.R."/>
            <person name="Dally N."/>
            <person name="Boughton B.A."/>
            <person name="Woo Y.H."/>
            <person name="Gao G."/>
            <person name="Schijlen E.G.W.M."/>
            <person name="Guo X."/>
            <person name="Momin A.A."/>
            <person name="Negrao S."/>
            <person name="Al-Babili S."/>
            <person name="Gehring C."/>
            <person name="Roessner U."/>
            <person name="Jung C."/>
            <person name="Murphy K."/>
            <person name="Arold S.T."/>
            <person name="Gojobori T."/>
            <person name="van der Linden C.G."/>
            <person name="van Loo E.N."/>
            <person name="Jellen E.N."/>
            <person name="Maughan P.J."/>
            <person name="Tester M."/>
        </authorList>
    </citation>
    <scope>NUCLEOTIDE SEQUENCE [LARGE SCALE GENOMIC DNA]</scope>
    <source>
        <strain evidence="11">cv. PI 614886</strain>
    </source>
</reference>
<comment type="subcellular location">
    <subcellularLocation>
        <location evidence="1">Nucleus</location>
    </subcellularLocation>
</comment>
<dbReference type="KEGG" id="cqi:110736354"/>
<feature type="compositionally biased region" description="Low complexity" evidence="8">
    <location>
        <begin position="27"/>
        <end position="36"/>
    </location>
</feature>
<dbReference type="Pfam" id="PF00249">
    <property type="entry name" value="Myb_DNA-binding"/>
    <property type="match status" value="2"/>
</dbReference>
<dbReference type="PROSITE" id="PS51294">
    <property type="entry name" value="HTH_MYB"/>
    <property type="match status" value="2"/>
</dbReference>
<feature type="domain" description="HTH myb-type" evidence="10">
    <location>
        <begin position="88"/>
        <end position="142"/>
    </location>
</feature>
<evidence type="ECO:0000256" key="2">
    <source>
        <dbReference type="ARBA" id="ARBA00022737"/>
    </source>
</evidence>
<evidence type="ECO:0000256" key="1">
    <source>
        <dbReference type="ARBA" id="ARBA00004123"/>
    </source>
</evidence>
<gene>
    <name evidence="11" type="primary">LOC110736354</name>
</gene>
<evidence type="ECO:0000313" key="11">
    <source>
        <dbReference type="EnsemblPlants" id="AUR62000244-RA:cds"/>
    </source>
</evidence>
<dbReference type="GO" id="GO:0045893">
    <property type="term" value="P:positive regulation of DNA-templated transcription"/>
    <property type="evidence" value="ECO:0007669"/>
    <property type="project" value="UniProtKB-ARBA"/>
</dbReference>
<keyword evidence="6" id="KW-0804">Transcription</keyword>
<dbReference type="AlphaFoldDB" id="A0A803KMI8"/>
<dbReference type="GO" id="GO:0005634">
    <property type="term" value="C:nucleus"/>
    <property type="evidence" value="ECO:0007669"/>
    <property type="project" value="UniProtKB-SubCell"/>
</dbReference>
<evidence type="ECO:0000256" key="6">
    <source>
        <dbReference type="ARBA" id="ARBA00023163"/>
    </source>
</evidence>
<evidence type="ECO:0000313" key="12">
    <source>
        <dbReference type="Proteomes" id="UP000596660"/>
    </source>
</evidence>
<evidence type="ECO:0000259" key="9">
    <source>
        <dbReference type="PROSITE" id="PS50090"/>
    </source>
</evidence>
<dbReference type="InterPro" id="IPR009057">
    <property type="entry name" value="Homeodomain-like_sf"/>
</dbReference>
<dbReference type="OrthoDB" id="2143914at2759"/>
<evidence type="ECO:0000256" key="3">
    <source>
        <dbReference type="ARBA" id="ARBA00023015"/>
    </source>
</evidence>
<feature type="domain" description="HTH myb-type" evidence="10">
    <location>
        <begin position="38"/>
        <end position="87"/>
    </location>
</feature>
<keyword evidence="5" id="KW-0010">Activator</keyword>
<evidence type="ECO:0000259" key="10">
    <source>
        <dbReference type="PROSITE" id="PS51294"/>
    </source>
</evidence>
<keyword evidence="2" id="KW-0677">Repeat</keyword>
<dbReference type="OMA" id="GEDTCCG"/>
<dbReference type="SUPFAM" id="SSF46689">
    <property type="entry name" value="Homeodomain-like"/>
    <property type="match status" value="1"/>
</dbReference>
<sequence>MIEMTSDSDKRKAARCRKNSPDAEEVSSGGNSSGGSCLKKGPWTSAEDAILVEYVTKHGEGNWNAVQKHSGLSRCGKSCRLRWANHLRPDLKKGSFTPEEENRIIELHAKMGNKWARMAAELPGRTDNEIKNYWNTRIKRLLRAGLPIYPPSVSRQARNDSQQSEEMMTCQSGDIHHSESSDTNSFQIPDVEFKNLGLDQGYINCSPALLDIAPTNLLPKAVSSSNSYGFMFSSLNPHKRLREVDSQFHVNVPSTSNTFPKFERHEDDPFGRLVPVQPLWSPPIYDPDLNINGTSAIDVLGSHAPINGNSSSSEPVSEAMKLELPSLQYSASQVGSWATPSSPLPSLESVDTLIQSPLSEHTQSNCPSPRSSGLLEAIVYESQSLKCSNYNSHQQGLDTSVMAGDVVESSSRNVCEPKWDACGDPISPLSHSAASVFVEFTPVSGGSSSDEPQSAETIPGKFDWISAESDGKKDVSCPLEYLRPDALLDSYWFSHRIGRSKDESITGDFGALLGDDFSYEHKQGSALPCDESNQSSGLGTSTWDTICGVYPFSKND</sequence>
<dbReference type="PROSITE" id="PS50090">
    <property type="entry name" value="MYB_LIKE"/>
    <property type="match status" value="2"/>
</dbReference>
<dbReference type="SMR" id="A0A803KMI8"/>
<name>A0A803KMI8_CHEQI</name>
<dbReference type="FunFam" id="1.10.10.60:FF:000001">
    <property type="entry name" value="MYB-related transcription factor"/>
    <property type="match status" value="1"/>
</dbReference>
<dbReference type="GO" id="GO:0048235">
    <property type="term" value="P:pollen sperm cell differentiation"/>
    <property type="evidence" value="ECO:0007669"/>
    <property type="project" value="UniProtKB-ARBA"/>
</dbReference>
<dbReference type="InterPro" id="IPR017930">
    <property type="entry name" value="Myb_dom"/>
</dbReference>
<feature type="domain" description="Myb-like" evidence="9">
    <location>
        <begin position="88"/>
        <end position="138"/>
    </location>
</feature>
<protein>
    <submittedName>
        <fullName evidence="11">Uncharacterized protein</fullName>
    </submittedName>
</protein>
<keyword evidence="4" id="KW-0238">DNA-binding</keyword>
<dbReference type="FunFam" id="1.10.10.60:FF:000119">
    <property type="entry name" value="Transcription factor GAMYB"/>
    <property type="match status" value="1"/>
</dbReference>
<dbReference type="CDD" id="cd00167">
    <property type="entry name" value="SANT"/>
    <property type="match status" value="2"/>
</dbReference>